<evidence type="ECO:0000313" key="2">
    <source>
        <dbReference type="Proteomes" id="UP000309673"/>
    </source>
</evidence>
<comment type="caution">
    <text evidence="1">The sequence shown here is derived from an EMBL/GenBank/DDBJ whole genome shotgun (WGS) entry which is preliminary data.</text>
</comment>
<name>A0A4U0FI42_9BACL</name>
<evidence type="ECO:0008006" key="3">
    <source>
        <dbReference type="Google" id="ProtNLM"/>
    </source>
</evidence>
<keyword evidence="2" id="KW-1185">Reference proteome</keyword>
<evidence type="ECO:0000313" key="1">
    <source>
        <dbReference type="EMBL" id="TJY44618.1"/>
    </source>
</evidence>
<gene>
    <name evidence="1" type="ORF">E5161_03685</name>
</gene>
<dbReference type="AlphaFoldDB" id="A0A4U0FI42"/>
<accession>A0A4U0FI42</accession>
<proteinExistence type="predicted"/>
<sequence>MNVALQDRNVYEDFDPRTDTLYFKVGSHDLVSFHGKNYNIKRRLSPEERKRLTSDTAFFRLEANCYVNAGKITHMEEDALCFGDSTKRIPCSKRQQQMILNLLASAPH</sequence>
<reference evidence="1 2" key="1">
    <citation type="submission" date="2019-04" db="EMBL/GenBank/DDBJ databases">
        <title>Cohnella sp. nov., isolated from soil.</title>
        <authorList>
            <person name="Kim W."/>
        </authorList>
    </citation>
    <scope>NUCLEOTIDE SEQUENCE [LARGE SCALE GENOMIC DNA]</scope>
    <source>
        <strain evidence="1 2">CAU 1483</strain>
    </source>
</reference>
<dbReference type="Gene3D" id="2.40.50.1020">
    <property type="entry name" value="LytTr DNA-binding domain"/>
    <property type="match status" value="1"/>
</dbReference>
<protein>
    <recommendedName>
        <fullName evidence="3">HTH LytTR-type domain-containing protein</fullName>
    </recommendedName>
</protein>
<dbReference type="EMBL" id="SUPK01000001">
    <property type="protein sequence ID" value="TJY44618.1"/>
    <property type="molecule type" value="Genomic_DNA"/>
</dbReference>
<organism evidence="1 2">
    <name type="scientific">Cohnella pontilimi</name>
    <dbReference type="NCBI Taxonomy" id="2564100"/>
    <lineage>
        <taxon>Bacteria</taxon>
        <taxon>Bacillati</taxon>
        <taxon>Bacillota</taxon>
        <taxon>Bacilli</taxon>
        <taxon>Bacillales</taxon>
        <taxon>Paenibacillaceae</taxon>
        <taxon>Cohnella</taxon>
    </lineage>
</organism>
<dbReference type="Proteomes" id="UP000309673">
    <property type="component" value="Unassembled WGS sequence"/>
</dbReference>
<dbReference type="OrthoDB" id="2613016at2"/>